<dbReference type="PROSITE" id="PS51779">
    <property type="entry name" value="POTRA"/>
    <property type="match status" value="1"/>
</dbReference>
<dbReference type="InterPro" id="IPR034746">
    <property type="entry name" value="POTRA"/>
</dbReference>
<feature type="region of interest" description="Disordered" evidence="8">
    <location>
        <begin position="1"/>
        <end position="106"/>
    </location>
</feature>
<dbReference type="Pfam" id="PF08478">
    <property type="entry name" value="POTRA_1"/>
    <property type="match status" value="1"/>
</dbReference>
<protein>
    <submittedName>
        <fullName evidence="11">Cell division protein FtsQ</fullName>
    </submittedName>
</protein>
<feature type="compositionally biased region" description="Polar residues" evidence="8">
    <location>
        <begin position="86"/>
        <end position="97"/>
    </location>
</feature>
<dbReference type="GO" id="GO:0005886">
    <property type="term" value="C:plasma membrane"/>
    <property type="evidence" value="ECO:0007669"/>
    <property type="project" value="TreeGrafter"/>
</dbReference>
<keyword evidence="3 11" id="KW-0132">Cell division</keyword>
<evidence type="ECO:0000256" key="4">
    <source>
        <dbReference type="ARBA" id="ARBA00022692"/>
    </source>
</evidence>
<keyword evidence="2" id="KW-1003">Cell membrane</keyword>
<evidence type="ECO:0000256" key="9">
    <source>
        <dbReference type="SAM" id="Phobius"/>
    </source>
</evidence>
<dbReference type="PANTHER" id="PTHR37820:SF1">
    <property type="entry name" value="CELL DIVISION PROTEIN FTSQ"/>
    <property type="match status" value="1"/>
</dbReference>
<organism evidence="11 12">
    <name type="scientific">Collinsella aerofaciens</name>
    <dbReference type="NCBI Taxonomy" id="74426"/>
    <lineage>
        <taxon>Bacteria</taxon>
        <taxon>Bacillati</taxon>
        <taxon>Actinomycetota</taxon>
        <taxon>Coriobacteriia</taxon>
        <taxon>Coriobacteriales</taxon>
        <taxon>Coriobacteriaceae</taxon>
        <taxon>Collinsella</taxon>
    </lineage>
</organism>
<comment type="subcellular location">
    <subcellularLocation>
        <location evidence="1">Membrane</location>
    </subcellularLocation>
</comment>
<gene>
    <name evidence="11" type="primary">ftsQ</name>
    <name evidence="11" type="ORF">LMKDKBCB_01012</name>
</gene>
<feature type="domain" description="POTRA" evidence="10">
    <location>
        <begin position="183"/>
        <end position="251"/>
    </location>
</feature>
<dbReference type="Gene3D" id="3.10.20.310">
    <property type="entry name" value="membrane protein fhac"/>
    <property type="match status" value="1"/>
</dbReference>
<name>A0A5K1ILA3_9ACTN</name>
<dbReference type="InterPro" id="IPR013685">
    <property type="entry name" value="POTRA_FtsQ_type"/>
</dbReference>
<evidence type="ECO:0000256" key="2">
    <source>
        <dbReference type="ARBA" id="ARBA00022475"/>
    </source>
</evidence>
<keyword evidence="6 9" id="KW-0472">Membrane</keyword>
<accession>A0A5K1ILA3</accession>
<keyword evidence="7" id="KW-0131">Cell cycle</keyword>
<evidence type="ECO:0000256" key="5">
    <source>
        <dbReference type="ARBA" id="ARBA00022989"/>
    </source>
</evidence>
<dbReference type="InterPro" id="IPR050487">
    <property type="entry name" value="FtsQ_DivIB"/>
</dbReference>
<dbReference type="Proteomes" id="UP000330807">
    <property type="component" value="Unassembled WGS sequence"/>
</dbReference>
<evidence type="ECO:0000256" key="3">
    <source>
        <dbReference type="ARBA" id="ARBA00022618"/>
    </source>
</evidence>
<evidence type="ECO:0000256" key="7">
    <source>
        <dbReference type="ARBA" id="ARBA00023306"/>
    </source>
</evidence>
<evidence type="ECO:0000256" key="6">
    <source>
        <dbReference type="ARBA" id="ARBA00023136"/>
    </source>
</evidence>
<dbReference type="PANTHER" id="PTHR37820">
    <property type="entry name" value="CELL DIVISION PROTEIN DIVIB"/>
    <property type="match status" value="1"/>
</dbReference>
<feature type="transmembrane region" description="Helical" evidence="9">
    <location>
        <begin position="163"/>
        <end position="185"/>
    </location>
</feature>
<evidence type="ECO:0000313" key="11">
    <source>
        <dbReference type="EMBL" id="VWL88680.1"/>
    </source>
</evidence>
<evidence type="ECO:0000256" key="1">
    <source>
        <dbReference type="ARBA" id="ARBA00004370"/>
    </source>
</evidence>
<evidence type="ECO:0000313" key="12">
    <source>
        <dbReference type="Proteomes" id="UP000330807"/>
    </source>
</evidence>
<dbReference type="GO" id="GO:0051301">
    <property type="term" value="P:cell division"/>
    <property type="evidence" value="ECO:0007669"/>
    <property type="project" value="UniProtKB-KW"/>
</dbReference>
<keyword evidence="5 9" id="KW-1133">Transmembrane helix</keyword>
<proteinExistence type="predicted"/>
<keyword evidence="4 9" id="KW-0812">Transmembrane</keyword>
<evidence type="ECO:0000259" key="10">
    <source>
        <dbReference type="PROSITE" id="PS51779"/>
    </source>
</evidence>
<evidence type="ECO:0000256" key="8">
    <source>
        <dbReference type="SAM" id="MobiDB-lite"/>
    </source>
</evidence>
<dbReference type="AlphaFoldDB" id="A0A5K1ILA3"/>
<sequence>MASSSDRKLNSSASRATKPTFRRAGGRSGAPAQPQHKPAMPSRSVGSVRPAKRPVVGSQLGGRPASKKTTRPAPCPSVTPKPAMGTKTSRPMATTRPSLRARAPHASRTFAGAKPRSLTSVPAAKASSATKGINPLPSLGAMASKTADAASAIKGKGKIAGGILAAVAVLAIIAIVVINSGLFAATDIQIYGSEHVTKHDAMQLINLPENTSLFNVDPDQITEGLKQNPWVSGVDIQRQFPHTLIITPTERKVIAIAYISSDDLAWAIGDDDTWIAPLSTSVEVDDQGNVITSGEGANTLTGIDAALALAKHYGAVLLTDVSADVAPVSGRAVSSKAVKAGLDYARGFSSEFLGQVKDISTPSVEAISANLDNGVEVSLGDSDDIAKKERIVTKLLSQVEGVTYINVRSPGNYTFRNAPTA</sequence>
<dbReference type="EMBL" id="CABWIH010000022">
    <property type="protein sequence ID" value="VWL88680.1"/>
    <property type="molecule type" value="Genomic_DNA"/>
</dbReference>
<reference evidence="11 12" key="1">
    <citation type="submission" date="2019-10" db="EMBL/GenBank/DDBJ databases">
        <authorList>
            <person name="Wolf R A."/>
        </authorList>
    </citation>
    <scope>NUCLEOTIDE SEQUENCE [LARGE SCALE GENOMIC DNA]</scope>
    <source>
        <strain evidence="11">Collinsella_aerofaciens_AK_138A</strain>
    </source>
</reference>